<dbReference type="HOGENOM" id="CLU_031559_3_0_1"/>
<name>W3WIR9_PESFW</name>
<dbReference type="RefSeq" id="XP_007841397.1">
    <property type="nucleotide sequence ID" value="XM_007843206.1"/>
</dbReference>
<organism evidence="1 2">
    <name type="scientific">Pestalotiopsis fici (strain W106-1 / CGMCC3.15140)</name>
    <dbReference type="NCBI Taxonomy" id="1229662"/>
    <lineage>
        <taxon>Eukaryota</taxon>
        <taxon>Fungi</taxon>
        <taxon>Dikarya</taxon>
        <taxon>Ascomycota</taxon>
        <taxon>Pezizomycotina</taxon>
        <taxon>Sordariomycetes</taxon>
        <taxon>Xylariomycetidae</taxon>
        <taxon>Amphisphaeriales</taxon>
        <taxon>Sporocadaceae</taxon>
        <taxon>Pestalotiopsis</taxon>
    </lineage>
</organism>
<dbReference type="EMBL" id="KI912121">
    <property type="protein sequence ID" value="ETS73679.1"/>
    <property type="molecule type" value="Genomic_DNA"/>
</dbReference>
<keyword evidence="2" id="KW-1185">Reference proteome</keyword>
<evidence type="ECO:0000313" key="2">
    <source>
        <dbReference type="Proteomes" id="UP000030651"/>
    </source>
</evidence>
<reference evidence="2" key="1">
    <citation type="journal article" date="2015" name="BMC Genomics">
        <title>Genomic and transcriptomic analysis of the endophytic fungus Pestalotiopsis fici reveals its lifestyle and high potential for synthesis of natural products.</title>
        <authorList>
            <person name="Wang X."/>
            <person name="Zhang X."/>
            <person name="Liu L."/>
            <person name="Xiang M."/>
            <person name="Wang W."/>
            <person name="Sun X."/>
            <person name="Che Y."/>
            <person name="Guo L."/>
            <person name="Liu G."/>
            <person name="Guo L."/>
            <person name="Wang C."/>
            <person name="Yin W.B."/>
            <person name="Stadler M."/>
            <person name="Zhang X."/>
            <person name="Liu X."/>
        </authorList>
    </citation>
    <scope>NUCLEOTIDE SEQUENCE [LARGE SCALE GENOMIC DNA]</scope>
    <source>
        <strain evidence="2">W106-1 / CGMCC3.15140</strain>
    </source>
</reference>
<dbReference type="OMA" id="PINKGRE"/>
<dbReference type="KEGG" id="pfy:PFICI_14625"/>
<evidence type="ECO:0000313" key="1">
    <source>
        <dbReference type="EMBL" id="ETS73679.1"/>
    </source>
</evidence>
<dbReference type="GeneID" id="19279638"/>
<dbReference type="InterPro" id="IPR021838">
    <property type="entry name" value="DUF3431"/>
</dbReference>
<dbReference type="PANTHER" id="PTHR37490">
    <property type="entry name" value="EXPRESSED PROTEIN"/>
    <property type="match status" value="1"/>
</dbReference>
<dbReference type="AlphaFoldDB" id="W3WIR9"/>
<dbReference type="InParanoid" id="W3WIR9"/>
<dbReference type="PANTHER" id="PTHR37490:SF2">
    <property type="match status" value="1"/>
</dbReference>
<dbReference type="OrthoDB" id="426718at2759"/>
<dbReference type="eggNOG" id="ENOG502QRU5">
    <property type="taxonomic scope" value="Eukaryota"/>
</dbReference>
<dbReference type="Proteomes" id="UP000030651">
    <property type="component" value="Unassembled WGS sequence"/>
</dbReference>
<protein>
    <submittedName>
        <fullName evidence="1">Uncharacterized protein</fullName>
    </submittedName>
</protein>
<gene>
    <name evidence="1" type="ORF">PFICI_14625</name>
</gene>
<sequence>MLRESSRLRAGKFKTTALQLLAVFFCISLLLYCGIDTNPPPHQSSSPSLQKALVIASSIATSQDTAWLSQVPRDWAIYHYVTDEIGSFSPSSSTALSVPADKGNEAMAYLTYIIDHYDELPDVIFFRHSHHKSWHQAFDSVFEVSSLRAEYVLERGYVSPRCMGGCENVMPVADEGVSLADIHLVTRDAQLRSLLSEFLDPAESIPSKIAAPCCAQFAVSRVAVQSRSREWWQALRSWLISTSLSSYSSGRLLEWTWHIWFGEEASL</sequence>
<dbReference type="Pfam" id="PF11913">
    <property type="entry name" value="DUF3431"/>
    <property type="match status" value="1"/>
</dbReference>
<proteinExistence type="predicted"/>
<accession>W3WIR9</accession>